<accession>A0ABW0MGL0</accession>
<dbReference type="RefSeq" id="WP_379750718.1">
    <property type="nucleotide sequence ID" value="NZ_JBHSMR010000001.1"/>
</dbReference>
<keyword evidence="1" id="KW-0378">Hydrolase</keyword>
<organism evidence="1 2">
    <name type="scientific">Massilia suwonensis</name>
    <dbReference type="NCBI Taxonomy" id="648895"/>
    <lineage>
        <taxon>Bacteria</taxon>
        <taxon>Pseudomonadati</taxon>
        <taxon>Pseudomonadota</taxon>
        <taxon>Betaproteobacteria</taxon>
        <taxon>Burkholderiales</taxon>
        <taxon>Oxalobacteraceae</taxon>
        <taxon>Telluria group</taxon>
        <taxon>Massilia</taxon>
    </lineage>
</organism>
<reference evidence="2" key="1">
    <citation type="journal article" date="2019" name="Int. J. Syst. Evol. Microbiol.">
        <title>The Global Catalogue of Microorganisms (GCM) 10K type strain sequencing project: providing services to taxonomists for standard genome sequencing and annotation.</title>
        <authorList>
            <consortium name="The Broad Institute Genomics Platform"/>
            <consortium name="The Broad Institute Genome Sequencing Center for Infectious Disease"/>
            <person name="Wu L."/>
            <person name="Ma J."/>
        </authorList>
    </citation>
    <scope>NUCLEOTIDE SEQUENCE [LARGE SCALE GENOMIC DNA]</scope>
    <source>
        <strain evidence="2">CCUG 43111</strain>
    </source>
</reference>
<proteinExistence type="predicted"/>
<dbReference type="InterPro" id="IPR016516">
    <property type="entry name" value="UCP07580"/>
</dbReference>
<keyword evidence="2" id="KW-1185">Reference proteome</keyword>
<evidence type="ECO:0000313" key="2">
    <source>
        <dbReference type="Proteomes" id="UP001596101"/>
    </source>
</evidence>
<dbReference type="Pfam" id="PF10118">
    <property type="entry name" value="Metal_hydrol"/>
    <property type="match status" value="1"/>
</dbReference>
<evidence type="ECO:0000313" key="1">
    <source>
        <dbReference type="EMBL" id="MFC5476591.1"/>
    </source>
</evidence>
<dbReference type="GO" id="GO:0016787">
    <property type="term" value="F:hydrolase activity"/>
    <property type="evidence" value="ECO:0007669"/>
    <property type="project" value="UniProtKB-KW"/>
</dbReference>
<dbReference type="PIRSF" id="PIRSF007580">
    <property type="entry name" value="UCP07580"/>
    <property type="match status" value="1"/>
</dbReference>
<dbReference type="PANTHER" id="PTHR39456:SF1">
    <property type="entry name" value="METAL-DEPENDENT HYDROLASE"/>
    <property type="match status" value="1"/>
</dbReference>
<comment type="caution">
    <text evidence="1">The sequence shown here is derived from an EMBL/GenBank/DDBJ whole genome shotgun (WGS) entry which is preliminary data.</text>
</comment>
<name>A0ABW0MGL0_9BURK</name>
<protein>
    <submittedName>
        <fullName evidence="1">Metal-dependent hydrolase</fullName>
    </submittedName>
</protein>
<dbReference type="Proteomes" id="UP001596101">
    <property type="component" value="Unassembled WGS sequence"/>
</dbReference>
<dbReference type="PANTHER" id="PTHR39456">
    <property type="entry name" value="METAL-DEPENDENT HYDROLASE"/>
    <property type="match status" value="1"/>
</dbReference>
<dbReference type="EMBL" id="JBHSMR010000001">
    <property type="protein sequence ID" value="MFC5476591.1"/>
    <property type="molecule type" value="Genomic_DNA"/>
</dbReference>
<gene>
    <name evidence="1" type="ORF">ACFPQ5_00205</name>
</gene>
<sequence length="274" mass="31673">MSTLTVRKLDVDLAQGFGRHWNGGDAYRTQLFNALSMSFPLGEQMFIDAVRAVPQECLTDPALRAEVKDFIGQEATHRYIHVQYNKELERQGLPYTREAATKKRIARIDRMGVLNQLAITCALEHYTAMLADGVLRHPHWLEGAEPQMRTVWTWHAVEETEHKGVAFDAYRAAGGGYWRRVLWYVHVSLMFAFETFLQTCFNLRRDGLLFKPRTWGSAVKIWFGRKGLAGHLLKPGLDYFSPRFHPWQHDNRHLIQAWLDDNSAAWRPVRPQAA</sequence>